<dbReference type="InterPro" id="IPR010512">
    <property type="entry name" value="DUF1091"/>
</dbReference>
<accession>A0A9J7DAY5</accession>
<dbReference type="Pfam" id="PF06477">
    <property type="entry name" value="DUF1091"/>
    <property type="match status" value="2"/>
</dbReference>
<dbReference type="OrthoDB" id="7789165at2759"/>
<dbReference type="Proteomes" id="UP001652621">
    <property type="component" value="Unplaced"/>
</dbReference>
<proteinExistence type="predicted"/>
<dbReference type="PANTHER" id="PTHR20898:SF0">
    <property type="entry name" value="DAEDALUS ON 3-RELATED"/>
    <property type="match status" value="1"/>
</dbReference>
<evidence type="ECO:0000313" key="1">
    <source>
        <dbReference type="Proteomes" id="UP001652621"/>
    </source>
</evidence>
<organism evidence="1 2">
    <name type="scientific">Musca domestica</name>
    <name type="common">House fly</name>
    <dbReference type="NCBI Taxonomy" id="7370"/>
    <lineage>
        <taxon>Eukaryota</taxon>
        <taxon>Metazoa</taxon>
        <taxon>Ecdysozoa</taxon>
        <taxon>Arthropoda</taxon>
        <taxon>Hexapoda</taxon>
        <taxon>Insecta</taxon>
        <taxon>Pterygota</taxon>
        <taxon>Neoptera</taxon>
        <taxon>Endopterygota</taxon>
        <taxon>Diptera</taxon>
        <taxon>Brachycera</taxon>
        <taxon>Muscomorpha</taxon>
        <taxon>Muscoidea</taxon>
        <taxon>Muscidae</taxon>
        <taxon>Musca</taxon>
    </lineage>
</organism>
<dbReference type="PANTHER" id="PTHR20898">
    <property type="entry name" value="DAEDALUS ON 3-RELATED-RELATED"/>
    <property type="match status" value="1"/>
</dbReference>
<dbReference type="RefSeq" id="XP_011295815.2">
    <property type="nucleotide sequence ID" value="XM_011297513.2"/>
</dbReference>
<reference evidence="2" key="1">
    <citation type="submission" date="2025-08" db="UniProtKB">
        <authorList>
            <consortium name="RefSeq"/>
        </authorList>
    </citation>
    <scope>IDENTIFICATION</scope>
    <source>
        <strain evidence="2">Aabys</strain>
        <tissue evidence="2">Whole body</tissue>
    </source>
</reference>
<gene>
    <name evidence="2" type="primary">LOC101896667</name>
</gene>
<dbReference type="GeneID" id="101896667"/>
<dbReference type="SMART" id="SM00697">
    <property type="entry name" value="DM8"/>
    <property type="match status" value="2"/>
</dbReference>
<dbReference type="VEuPathDB" id="VectorBase:MDOMA2_007423"/>
<dbReference type="VEuPathDB" id="VectorBase:MDOA005217"/>
<evidence type="ECO:0000313" key="2">
    <source>
        <dbReference type="RefSeq" id="XP_011295815.2"/>
    </source>
</evidence>
<sequence length="235" mass="27094">MANGKKSSVSVTAHILQLPVSSVSLNVVLQPLYGKNLAMLNATWDACAFMKNRKRNRALNRLFKYLAPYTNVNHSCPYNTLNAKAYFTKLHCTTIDPEYSQFDLCSMNKVNGKYQSISITIRILQKPITNCQMKFESKFAGTTSLPLFNKTWNVCRFLKERKKNLAFDRVFDYFRPYSNVNHSCPYYHDIVIRNCTLMDQKMIIPLPNGQYDIATTYSMDGKPRFSVDLTFELSN</sequence>
<protein>
    <submittedName>
        <fullName evidence="2">Uncharacterized protein LOC101896667</fullName>
    </submittedName>
</protein>
<keyword evidence="1" id="KW-1185">Reference proteome</keyword>
<name>A0A9J7DAY5_MUSDO</name>